<sequence>MNLAEKSLLVQQLFAELETESKQFATESGLSCISGCGFCCANPKIPASILEFLPLALDLHEKGVAEASLRLLETQENGGNCILYRPQNEDGSKGFCGNYQNRGMICRVFASSARRTKTGQKELIICKPIKESQADRFQEVNLLINEDLHIPMATAYYTQLRDIDESLCDHYPVNEAIRRALELVLRFKFYEEGERAEEV</sequence>
<organism evidence="1 2">
    <name type="scientific">Algoriphagus ornithinivorans</name>
    <dbReference type="NCBI Taxonomy" id="226506"/>
    <lineage>
        <taxon>Bacteria</taxon>
        <taxon>Pseudomonadati</taxon>
        <taxon>Bacteroidota</taxon>
        <taxon>Cytophagia</taxon>
        <taxon>Cytophagales</taxon>
        <taxon>Cyclobacteriaceae</taxon>
        <taxon>Algoriphagus</taxon>
    </lineage>
</organism>
<name>A0A1I5FTQ6_9BACT</name>
<protein>
    <submittedName>
        <fullName evidence="1">Putative zinc-or iron-chelating domain-containing protein</fullName>
    </submittedName>
</protein>
<reference evidence="2" key="1">
    <citation type="submission" date="2016-10" db="EMBL/GenBank/DDBJ databases">
        <authorList>
            <person name="Varghese N."/>
            <person name="Submissions S."/>
        </authorList>
    </citation>
    <scope>NUCLEOTIDE SEQUENCE [LARGE SCALE GENOMIC DNA]</scope>
    <source>
        <strain evidence="2">DSM 15282</strain>
    </source>
</reference>
<proteinExistence type="predicted"/>
<dbReference type="AlphaFoldDB" id="A0A1I5FTQ6"/>
<dbReference type="Proteomes" id="UP000199564">
    <property type="component" value="Unassembled WGS sequence"/>
</dbReference>
<keyword evidence="2" id="KW-1185">Reference proteome</keyword>
<dbReference type="InterPro" id="IPR005358">
    <property type="entry name" value="Puta_zinc/iron-chelating_dom"/>
</dbReference>
<dbReference type="EMBL" id="FOVW01000005">
    <property type="protein sequence ID" value="SFO27140.1"/>
    <property type="molecule type" value="Genomic_DNA"/>
</dbReference>
<accession>A0A1I5FTQ6</accession>
<dbReference type="RefSeq" id="WP_091653191.1">
    <property type="nucleotide sequence ID" value="NZ_FOVW01000005.1"/>
</dbReference>
<dbReference type="Pfam" id="PF03692">
    <property type="entry name" value="CxxCxxCC"/>
    <property type="match status" value="1"/>
</dbReference>
<gene>
    <name evidence="1" type="ORF">SAMN04488519_10550</name>
</gene>
<dbReference type="STRING" id="226506.SAMN04488519_10550"/>
<evidence type="ECO:0000313" key="1">
    <source>
        <dbReference type="EMBL" id="SFO27140.1"/>
    </source>
</evidence>
<evidence type="ECO:0000313" key="2">
    <source>
        <dbReference type="Proteomes" id="UP000199564"/>
    </source>
</evidence>